<dbReference type="KEGG" id="ffu:CLAFUR5_14450"/>
<accession>A0A9Q8PMB4</accession>
<reference evidence="5" key="2">
    <citation type="journal article" date="2022" name="Microb. Genom.">
        <title>A chromosome-scale genome assembly of the tomato pathogen Cladosporium fulvum reveals a compartmentalized genome architecture and the presence of a dispensable chromosome.</title>
        <authorList>
            <person name="Zaccaron A.Z."/>
            <person name="Chen L.H."/>
            <person name="Samaras A."/>
            <person name="Stergiopoulos I."/>
        </authorList>
    </citation>
    <scope>NUCLEOTIDE SEQUENCE</scope>
    <source>
        <strain evidence="5">Race5_Kim</strain>
    </source>
</reference>
<name>A0A9Q8PMB4_PASFU</name>
<evidence type="ECO:0000313" key="6">
    <source>
        <dbReference type="Proteomes" id="UP000756132"/>
    </source>
</evidence>
<sequence>MSKRLCTSLLHAPQRSQASLPRCSIHSTFCIRRDDLHHRQFPSTRPFTSSTRCTSGPSAIRGMQGRKQSQPSMAVQMKEKQKSAQRDGSMLEHLGFLPDTFVSPTGKNLPSWFTSPKDRWKVQKLKLWNTFYYLASHYMAWWMVTPRVKLERRKLPELSKKLYEEMYTHFAAGNLQAIEPILSAGMLGSLRSRIGQRTPNTGLQWTLHRYLSHPRVVSYRFQILPDGAKTEKNAFAQAVVQIRSLQSLCKTRRLRVINNETRRGYIKEAVFDEQGNMIQDKDVEAHKRKIAKVTTEYLVVQRFVKLSRPGEWHVWGTVPETRMEDIRGKERENERELMSKV</sequence>
<dbReference type="AlphaFoldDB" id="A0A9Q8PMB4"/>
<dbReference type="OrthoDB" id="19619at2759"/>
<gene>
    <name evidence="5" type="ORF">CLAFUR5_14450</name>
</gene>
<keyword evidence="2" id="KW-0809">Transit peptide</keyword>
<dbReference type="PANTHER" id="PTHR28554">
    <property type="entry name" value="39S RIBOSOMAL PROTEIN L45, MITOCHONDRIAL"/>
    <property type="match status" value="1"/>
</dbReference>
<evidence type="ECO:0000256" key="1">
    <source>
        <dbReference type="ARBA" id="ARBA00004173"/>
    </source>
</evidence>
<keyword evidence="6" id="KW-1185">Reference proteome</keyword>
<comment type="subcellular location">
    <subcellularLocation>
        <location evidence="1">Mitochondrion</location>
    </subcellularLocation>
</comment>
<keyword evidence="3" id="KW-0496">Mitochondrion</keyword>
<dbReference type="InterPro" id="IPR024621">
    <property type="entry name" value="Mba1"/>
</dbReference>
<dbReference type="Pfam" id="PF07961">
    <property type="entry name" value="MBA1"/>
    <property type="match status" value="1"/>
</dbReference>
<dbReference type="PANTHER" id="PTHR28554:SF1">
    <property type="entry name" value="LARGE RIBOSOMAL SUBUNIT PROTEIN ML45"/>
    <property type="match status" value="1"/>
</dbReference>
<dbReference type="GO" id="GO:0005743">
    <property type="term" value="C:mitochondrial inner membrane"/>
    <property type="evidence" value="ECO:0007669"/>
    <property type="project" value="InterPro"/>
</dbReference>
<reference evidence="5" key="1">
    <citation type="submission" date="2021-12" db="EMBL/GenBank/DDBJ databases">
        <authorList>
            <person name="Zaccaron A."/>
            <person name="Stergiopoulos I."/>
        </authorList>
    </citation>
    <scope>NUCLEOTIDE SEQUENCE</scope>
    <source>
        <strain evidence="5">Race5_Kim</strain>
    </source>
</reference>
<dbReference type="GeneID" id="71994328"/>
<dbReference type="EMBL" id="CP090175">
    <property type="protein sequence ID" value="UJO25170.1"/>
    <property type="molecule type" value="Genomic_DNA"/>
</dbReference>
<evidence type="ECO:0000256" key="2">
    <source>
        <dbReference type="ARBA" id="ARBA00022946"/>
    </source>
</evidence>
<dbReference type="Gene3D" id="3.10.450.240">
    <property type="match status" value="1"/>
</dbReference>
<dbReference type="RefSeq" id="XP_047769536.1">
    <property type="nucleotide sequence ID" value="XM_047913598.1"/>
</dbReference>
<evidence type="ECO:0008006" key="7">
    <source>
        <dbReference type="Google" id="ProtNLM"/>
    </source>
</evidence>
<protein>
    <recommendedName>
        <fullName evidence="7">Tim44-like domain-containing protein</fullName>
    </recommendedName>
</protein>
<proteinExistence type="predicted"/>
<feature type="compositionally biased region" description="Polar residues" evidence="4">
    <location>
        <begin position="41"/>
        <end position="57"/>
    </location>
</feature>
<dbReference type="InterPro" id="IPR051975">
    <property type="entry name" value="mtLSU_mL45"/>
</dbReference>
<dbReference type="Proteomes" id="UP000756132">
    <property type="component" value="Chromosome 13"/>
</dbReference>
<dbReference type="GO" id="GO:0032979">
    <property type="term" value="P:protein insertion into mitochondrial inner membrane from matrix"/>
    <property type="evidence" value="ECO:0007669"/>
    <property type="project" value="InterPro"/>
</dbReference>
<feature type="region of interest" description="Disordered" evidence="4">
    <location>
        <begin position="41"/>
        <end position="69"/>
    </location>
</feature>
<evidence type="ECO:0000256" key="3">
    <source>
        <dbReference type="ARBA" id="ARBA00023128"/>
    </source>
</evidence>
<evidence type="ECO:0000313" key="5">
    <source>
        <dbReference type="EMBL" id="UJO25170.1"/>
    </source>
</evidence>
<organism evidence="5 6">
    <name type="scientific">Passalora fulva</name>
    <name type="common">Tomato leaf mold</name>
    <name type="synonym">Cladosporium fulvum</name>
    <dbReference type="NCBI Taxonomy" id="5499"/>
    <lineage>
        <taxon>Eukaryota</taxon>
        <taxon>Fungi</taxon>
        <taxon>Dikarya</taxon>
        <taxon>Ascomycota</taxon>
        <taxon>Pezizomycotina</taxon>
        <taxon>Dothideomycetes</taxon>
        <taxon>Dothideomycetidae</taxon>
        <taxon>Mycosphaerellales</taxon>
        <taxon>Mycosphaerellaceae</taxon>
        <taxon>Fulvia</taxon>
    </lineage>
</organism>
<evidence type="ECO:0000256" key="4">
    <source>
        <dbReference type="SAM" id="MobiDB-lite"/>
    </source>
</evidence>